<dbReference type="GO" id="GO:0006865">
    <property type="term" value="P:amino acid transport"/>
    <property type="evidence" value="ECO:0007669"/>
    <property type="project" value="UniProtKB-KW"/>
</dbReference>
<reference evidence="5 6" key="1">
    <citation type="submission" date="2019-03" db="EMBL/GenBank/DDBJ databases">
        <title>Genomic Encyclopedia of Type Strains, Phase IV (KMG-IV): sequencing the most valuable type-strain genomes for metagenomic binning, comparative biology and taxonomic classification.</title>
        <authorList>
            <person name="Goeker M."/>
        </authorList>
    </citation>
    <scope>NUCLEOTIDE SEQUENCE [LARGE SCALE GENOMIC DNA]</scope>
    <source>
        <strain evidence="5 6">DSM 25903</strain>
    </source>
</reference>
<evidence type="ECO:0000256" key="3">
    <source>
        <dbReference type="ARBA" id="ARBA00022970"/>
    </source>
</evidence>
<evidence type="ECO:0000313" key="5">
    <source>
        <dbReference type="EMBL" id="TDR84512.1"/>
    </source>
</evidence>
<dbReference type="PANTHER" id="PTHR30483">
    <property type="entry name" value="LEUCINE-SPECIFIC-BINDING PROTEIN"/>
    <property type="match status" value="1"/>
</dbReference>
<accession>A0A4R7BJ74</accession>
<protein>
    <submittedName>
        <fullName evidence="5">Branched-chain amino acid transport system substrate-binding protein</fullName>
    </submittedName>
</protein>
<dbReference type="AlphaFoldDB" id="A0A4R7BJ74"/>
<gene>
    <name evidence="5" type="ORF">EV668_4959</name>
</gene>
<evidence type="ECO:0000256" key="1">
    <source>
        <dbReference type="ARBA" id="ARBA00010062"/>
    </source>
</evidence>
<dbReference type="Pfam" id="PF13458">
    <property type="entry name" value="Peripla_BP_6"/>
    <property type="match status" value="1"/>
</dbReference>
<evidence type="ECO:0000259" key="4">
    <source>
        <dbReference type="Pfam" id="PF13458"/>
    </source>
</evidence>
<dbReference type="InterPro" id="IPR028082">
    <property type="entry name" value="Peripla_BP_I"/>
</dbReference>
<comment type="caution">
    <text evidence="5">The sequence shown here is derived from an EMBL/GenBank/DDBJ whole genome shotgun (WGS) entry which is preliminary data.</text>
</comment>
<evidence type="ECO:0000256" key="2">
    <source>
        <dbReference type="ARBA" id="ARBA00022729"/>
    </source>
</evidence>
<dbReference type="SUPFAM" id="SSF53822">
    <property type="entry name" value="Periplasmic binding protein-like I"/>
    <property type="match status" value="1"/>
</dbReference>
<dbReference type="EMBL" id="SNZR01000020">
    <property type="protein sequence ID" value="TDR84512.1"/>
    <property type="molecule type" value="Genomic_DNA"/>
</dbReference>
<name>A0A4R7BJ74_9HYPH</name>
<evidence type="ECO:0000313" key="6">
    <source>
        <dbReference type="Proteomes" id="UP000295122"/>
    </source>
</evidence>
<dbReference type="CDD" id="cd06327">
    <property type="entry name" value="PBP1_SBP-like"/>
    <property type="match status" value="1"/>
</dbReference>
<dbReference type="RefSeq" id="WP_425359657.1">
    <property type="nucleotide sequence ID" value="NZ_SNZR01000020.1"/>
</dbReference>
<dbReference type="Proteomes" id="UP000295122">
    <property type="component" value="Unassembled WGS sequence"/>
</dbReference>
<dbReference type="PANTHER" id="PTHR30483:SF6">
    <property type="entry name" value="PERIPLASMIC BINDING PROTEIN OF ABC TRANSPORTER FOR NATURAL AMINO ACIDS"/>
    <property type="match status" value="1"/>
</dbReference>
<keyword evidence="6" id="KW-1185">Reference proteome</keyword>
<organism evidence="5 6">
    <name type="scientific">Enterovirga rhinocerotis</name>
    <dbReference type="NCBI Taxonomy" id="1339210"/>
    <lineage>
        <taxon>Bacteria</taxon>
        <taxon>Pseudomonadati</taxon>
        <taxon>Pseudomonadota</taxon>
        <taxon>Alphaproteobacteria</taxon>
        <taxon>Hyphomicrobiales</taxon>
        <taxon>Methylobacteriaceae</taxon>
        <taxon>Enterovirga</taxon>
    </lineage>
</organism>
<keyword evidence="3" id="KW-0029">Amino-acid transport</keyword>
<dbReference type="Gene3D" id="3.40.50.2300">
    <property type="match status" value="2"/>
</dbReference>
<sequence>MIRSAAIGIGAALWTAMSVIPANSQATPSEPIRIGVLDDMSGMFADQQGMGDAVAARMAVSDFGGKLLGRPIEVIHADHLNKTDVGAQIARGWFDQQNVQMITGLGNSAVALAVQSISRDKNRIQMTTSGGTAELTGKSCSPNGTHWVFDTFALAKVTGSEAVRRGANSWYFITADYAFGHALEQDTAKIVKEAGGTVAGVSRYPGGSSDFASYLLRAQSSRAKVIGLANSGSDMVNAVKQANEFGNVAGGQQLVALLAFTTNLKEAGLAATKGLIFTEAFYWDQTEETRAFSKRFAALHHNRPPTSLQAGTYSATLHYLKAVAAAGTLDAATVMRKMRELPVNDFMTKNGRLRQDGRLIRDMYLLQAKSPEESKGEWDLAKVIATVPGEQAFRPMNEGECPLVKQ</sequence>
<dbReference type="InterPro" id="IPR051010">
    <property type="entry name" value="BCAA_transport"/>
</dbReference>
<keyword evidence="3" id="KW-0813">Transport</keyword>
<dbReference type="InterPro" id="IPR028081">
    <property type="entry name" value="Leu-bd"/>
</dbReference>
<keyword evidence="2" id="KW-0732">Signal</keyword>
<comment type="similarity">
    <text evidence="1">Belongs to the leucine-binding protein family.</text>
</comment>
<feature type="domain" description="Leucine-binding protein" evidence="4">
    <location>
        <begin position="31"/>
        <end position="369"/>
    </location>
</feature>
<proteinExistence type="inferred from homology"/>